<feature type="domain" description="Reverse transcriptase" evidence="1">
    <location>
        <begin position="1"/>
        <end position="86"/>
    </location>
</feature>
<evidence type="ECO:0000259" key="1">
    <source>
        <dbReference type="PROSITE" id="PS50878"/>
    </source>
</evidence>
<feature type="non-terminal residue" evidence="2">
    <location>
        <position position="1"/>
    </location>
</feature>
<dbReference type="EMBL" id="CP111027">
    <property type="protein sequence ID" value="WAR29438.1"/>
    <property type="molecule type" value="Genomic_DNA"/>
</dbReference>
<sequence>ISQLADDTTLFASSVHDIENALQIIEDYGNFSGLRLNKTKTEALGIYFGLNQRECASLNWDSKVDKCKEIVQGWSKRKLTFYGKIQIIKTLLIPKFTYALHALVVPNHVIKLLNKIIFSFLWDNKNEKIKRRTLIAAKMN</sequence>
<protein>
    <submittedName>
        <fullName evidence="2">LIN1-like protein</fullName>
    </submittedName>
</protein>
<proteinExistence type="predicted"/>
<organism evidence="2 3">
    <name type="scientific">Mya arenaria</name>
    <name type="common">Soft-shell clam</name>
    <dbReference type="NCBI Taxonomy" id="6604"/>
    <lineage>
        <taxon>Eukaryota</taxon>
        <taxon>Metazoa</taxon>
        <taxon>Spiralia</taxon>
        <taxon>Lophotrochozoa</taxon>
        <taxon>Mollusca</taxon>
        <taxon>Bivalvia</taxon>
        <taxon>Autobranchia</taxon>
        <taxon>Heteroconchia</taxon>
        <taxon>Euheterodonta</taxon>
        <taxon>Imparidentia</taxon>
        <taxon>Neoheterodontei</taxon>
        <taxon>Myida</taxon>
        <taxon>Myoidea</taxon>
        <taxon>Myidae</taxon>
        <taxon>Mya</taxon>
    </lineage>
</organism>
<accession>A0ABY7G8C0</accession>
<dbReference type="PROSITE" id="PS50878">
    <property type="entry name" value="RT_POL"/>
    <property type="match status" value="1"/>
</dbReference>
<dbReference type="InterPro" id="IPR000477">
    <property type="entry name" value="RT_dom"/>
</dbReference>
<gene>
    <name evidence="2" type="ORF">MAR_003006</name>
</gene>
<reference evidence="2" key="1">
    <citation type="submission" date="2022-11" db="EMBL/GenBank/DDBJ databases">
        <title>Centuries of genome instability and evolution in soft-shell clam transmissible cancer (bioRxiv).</title>
        <authorList>
            <person name="Hart S.F.M."/>
            <person name="Yonemitsu M.A."/>
            <person name="Giersch R.M."/>
            <person name="Beal B.F."/>
            <person name="Arriagada G."/>
            <person name="Davis B.W."/>
            <person name="Ostrander E.A."/>
            <person name="Goff S.P."/>
            <person name="Metzger M.J."/>
        </authorList>
    </citation>
    <scope>NUCLEOTIDE SEQUENCE</scope>
    <source>
        <strain evidence="2">MELC-2E11</strain>
        <tissue evidence="2">Siphon/mantle</tissue>
    </source>
</reference>
<keyword evidence="3" id="KW-1185">Reference proteome</keyword>
<dbReference type="Proteomes" id="UP001164746">
    <property type="component" value="Chromosome 16"/>
</dbReference>
<evidence type="ECO:0000313" key="2">
    <source>
        <dbReference type="EMBL" id="WAR29438.1"/>
    </source>
</evidence>
<name>A0ABY7G8C0_MYAAR</name>
<evidence type="ECO:0000313" key="3">
    <source>
        <dbReference type="Proteomes" id="UP001164746"/>
    </source>
</evidence>
<feature type="non-terminal residue" evidence="2">
    <location>
        <position position="140"/>
    </location>
</feature>